<dbReference type="PROSITE" id="PS51841">
    <property type="entry name" value="LTD"/>
    <property type="match status" value="1"/>
</dbReference>
<reference evidence="2" key="1">
    <citation type="submission" date="2021-01" db="EMBL/GenBank/DDBJ databases">
        <title>Modified the classification status of verrucomicrobia.</title>
        <authorList>
            <person name="Feng X."/>
        </authorList>
    </citation>
    <scope>NUCLEOTIDE SEQUENCE</scope>
    <source>
        <strain evidence="2">KCTC 22041</strain>
    </source>
</reference>
<accession>A0A934VV47</accession>
<gene>
    <name evidence="2" type="ORF">JIN85_05255</name>
</gene>
<dbReference type="AlphaFoldDB" id="A0A934VV47"/>
<dbReference type="InterPro" id="IPR001322">
    <property type="entry name" value="Lamin_tail_dom"/>
</dbReference>
<evidence type="ECO:0000313" key="3">
    <source>
        <dbReference type="Proteomes" id="UP000603141"/>
    </source>
</evidence>
<dbReference type="RefSeq" id="WP_200268335.1">
    <property type="nucleotide sequence ID" value="NZ_JAENIJ010000006.1"/>
</dbReference>
<protein>
    <submittedName>
        <fullName evidence="2">Lamin tail domain-containing protein</fullName>
    </submittedName>
</protein>
<organism evidence="2 3">
    <name type="scientific">Luteolibacter pohnpeiensis</name>
    <dbReference type="NCBI Taxonomy" id="454153"/>
    <lineage>
        <taxon>Bacteria</taxon>
        <taxon>Pseudomonadati</taxon>
        <taxon>Verrucomicrobiota</taxon>
        <taxon>Verrucomicrobiia</taxon>
        <taxon>Verrucomicrobiales</taxon>
        <taxon>Verrucomicrobiaceae</taxon>
        <taxon>Luteolibacter</taxon>
    </lineage>
</organism>
<dbReference type="Proteomes" id="UP000603141">
    <property type="component" value="Unassembled WGS sequence"/>
</dbReference>
<comment type="caution">
    <text evidence="2">The sequence shown here is derived from an EMBL/GenBank/DDBJ whole genome shotgun (WGS) entry which is preliminary data.</text>
</comment>
<dbReference type="Pfam" id="PF00932">
    <property type="entry name" value="LTD"/>
    <property type="match status" value="1"/>
</dbReference>
<evidence type="ECO:0000313" key="2">
    <source>
        <dbReference type="EMBL" id="MBK1881810.1"/>
    </source>
</evidence>
<dbReference type="EMBL" id="JAENIJ010000006">
    <property type="protein sequence ID" value="MBK1881810.1"/>
    <property type="molecule type" value="Genomic_DNA"/>
</dbReference>
<proteinExistence type="predicted"/>
<keyword evidence="3" id="KW-1185">Reference proteome</keyword>
<evidence type="ECO:0000259" key="1">
    <source>
        <dbReference type="PROSITE" id="PS51841"/>
    </source>
</evidence>
<name>A0A934VV47_9BACT</name>
<feature type="domain" description="LTD" evidence="1">
    <location>
        <begin position="11"/>
        <end position="142"/>
    </location>
</feature>
<sequence length="215" mass="22520">MKLKLALFSAVALAAAQSSKGALIISQYYEGSSLNKYIEITNTSSTSIDLGAESYYLALFSNGNREIWKTDGTPTATIALTGTIVAGETLVFMNAGAVDPSYASTTATTISSVNFNGDDSVVIYTGSSFTTASIVDVFGATASLYADTSYVRNADVLTGTTTDFDSAQWTQYSLADVANADPSSTEYLGTHVVIPEPASALLGALGLVGLLRRRR</sequence>